<dbReference type="Pfam" id="PF17034">
    <property type="entry name" value="zinc_ribbon_16"/>
    <property type="match status" value="1"/>
</dbReference>
<reference evidence="7" key="2">
    <citation type="submission" date="2020-11" db="EMBL/GenBank/DDBJ databases">
        <title>Whole genome sequencing of Colletotrichum sp.</title>
        <authorList>
            <person name="Li H."/>
        </authorList>
    </citation>
    <scope>NUCLEOTIDE SEQUENCE</scope>
    <source>
        <strain evidence="7">CkLH20</strain>
    </source>
</reference>
<dbReference type="EMBL" id="JAATWM020000028">
    <property type="protein sequence ID" value="KAF9874074.1"/>
    <property type="molecule type" value="Genomic_DNA"/>
</dbReference>
<keyword evidence="2" id="KW-0853">WD repeat</keyword>
<dbReference type="Pfam" id="PF21719">
    <property type="entry name" value="MIOS_a-sol"/>
    <property type="match status" value="1"/>
</dbReference>
<dbReference type="GO" id="GO:1904263">
    <property type="term" value="P:positive regulation of TORC1 signaling"/>
    <property type="evidence" value="ECO:0007669"/>
    <property type="project" value="TreeGrafter"/>
</dbReference>
<keyword evidence="8" id="KW-1185">Reference proteome</keyword>
<protein>
    <submittedName>
        <fullName evidence="7">WD repeat-containing protein</fullName>
    </submittedName>
</protein>
<dbReference type="GO" id="GO:0005737">
    <property type="term" value="C:cytoplasm"/>
    <property type="evidence" value="ECO:0007669"/>
    <property type="project" value="TreeGrafter"/>
</dbReference>
<keyword evidence="3" id="KW-0677">Repeat</keyword>
<evidence type="ECO:0000259" key="6">
    <source>
        <dbReference type="Pfam" id="PF21719"/>
    </source>
</evidence>
<evidence type="ECO:0000256" key="1">
    <source>
        <dbReference type="ARBA" id="ARBA00009713"/>
    </source>
</evidence>
<dbReference type="FunFam" id="2.130.10.10:FF:001167">
    <property type="entry name" value="Uncharacterized protein"/>
    <property type="match status" value="1"/>
</dbReference>
<evidence type="ECO:0000256" key="2">
    <source>
        <dbReference type="ARBA" id="ARBA00022574"/>
    </source>
</evidence>
<dbReference type="InterPro" id="IPR049092">
    <property type="entry name" value="MIOS_a-sol"/>
</dbReference>
<feature type="domain" description="MIOS-like alpha-solenoid" evidence="6">
    <location>
        <begin position="572"/>
        <end position="761"/>
    </location>
</feature>
<dbReference type="PANTHER" id="PTHR16453:SF9">
    <property type="entry name" value="GATOR COMPLEX PROTEIN MIOS"/>
    <property type="match status" value="1"/>
</dbReference>
<feature type="domain" description="GATOR2 complex protein MIO zinc-ribbon like" evidence="5">
    <location>
        <begin position="922"/>
        <end position="999"/>
    </location>
</feature>
<comment type="caution">
    <text evidence="7">The sequence shown here is derived from an EMBL/GenBank/DDBJ whole genome shotgun (WGS) entry which is preliminary data.</text>
</comment>
<evidence type="ECO:0000256" key="4">
    <source>
        <dbReference type="SAM" id="MobiDB-lite"/>
    </source>
</evidence>
<dbReference type="OrthoDB" id="341486at2759"/>
<dbReference type="InterPro" id="IPR037593">
    <property type="entry name" value="MIOS/Sea4"/>
</dbReference>
<evidence type="ECO:0000313" key="7">
    <source>
        <dbReference type="EMBL" id="KAF9874074.1"/>
    </source>
</evidence>
<dbReference type="PANTHER" id="PTHR16453">
    <property type="entry name" value="WD40 DOMAIN-CONTAINING PROTEIN MIO FAMILY MEMBER"/>
    <property type="match status" value="1"/>
</dbReference>
<name>A0A9P6I0Z9_9PEZI</name>
<dbReference type="RefSeq" id="XP_038743535.1">
    <property type="nucleotide sequence ID" value="XM_038891161.1"/>
</dbReference>
<dbReference type="InterPro" id="IPR015943">
    <property type="entry name" value="WD40/YVTN_repeat-like_dom_sf"/>
</dbReference>
<dbReference type="GeneID" id="62164235"/>
<dbReference type="Gene3D" id="2.130.10.10">
    <property type="entry name" value="YVTN repeat-like/Quinoprotein amine dehydrogenase"/>
    <property type="match status" value="1"/>
</dbReference>
<dbReference type="Proteomes" id="UP000781932">
    <property type="component" value="Unassembled WGS sequence"/>
</dbReference>
<dbReference type="AlphaFoldDB" id="A0A9P6I0Z9"/>
<proteinExistence type="inferred from homology"/>
<evidence type="ECO:0000256" key="3">
    <source>
        <dbReference type="ARBA" id="ARBA00022737"/>
    </source>
</evidence>
<evidence type="ECO:0000259" key="5">
    <source>
        <dbReference type="Pfam" id="PF17034"/>
    </source>
</evidence>
<evidence type="ECO:0000313" key="8">
    <source>
        <dbReference type="Proteomes" id="UP000781932"/>
    </source>
</evidence>
<dbReference type="SUPFAM" id="SSF50978">
    <property type="entry name" value="WD40 repeat-like"/>
    <property type="match status" value="1"/>
</dbReference>
<dbReference type="InterPro" id="IPR036322">
    <property type="entry name" value="WD40_repeat_dom_sf"/>
</dbReference>
<organism evidence="7 8">
    <name type="scientific">Colletotrichum karsti</name>
    <dbReference type="NCBI Taxonomy" id="1095194"/>
    <lineage>
        <taxon>Eukaryota</taxon>
        <taxon>Fungi</taxon>
        <taxon>Dikarya</taxon>
        <taxon>Ascomycota</taxon>
        <taxon>Pezizomycotina</taxon>
        <taxon>Sordariomycetes</taxon>
        <taxon>Hypocreomycetidae</taxon>
        <taxon>Glomerellales</taxon>
        <taxon>Glomerellaceae</taxon>
        <taxon>Colletotrichum</taxon>
        <taxon>Colletotrichum boninense species complex</taxon>
    </lineage>
</organism>
<reference evidence="7" key="1">
    <citation type="submission" date="2020-03" db="EMBL/GenBank/DDBJ databases">
        <authorList>
            <person name="He L."/>
        </authorList>
    </citation>
    <scope>NUCLEOTIDE SEQUENCE</scope>
    <source>
        <strain evidence="7">CkLH20</strain>
    </source>
</reference>
<feature type="compositionally biased region" description="Basic and acidic residues" evidence="4">
    <location>
        <begin position="479"/>
        <end position="503"/>
    </location>
</feature>
<dbReference type="InterPro" id="IPR031488">
    <property type="entry name" value="Zn_ribbon_mio"/>
</dbReference>
<gene>
    <name evidence="7" type="ORF">CkaCkLH20_08446</name>
</gene>
<accession>A0A9P6I0Z9</accession>
<comment type="similarity">
    <text evidence="1">Belongs to the WD repeat mio family.</text>
</comment>
<sequence length="1009" mass="112664">MDRPEPGLIKWSQIPGYDSFIHINLQHRVVQLYEPNGLAQRSRFDYTRLSKHDDFPTLTTYDWSPTVPGLLAVGTQTGVVNLLRMDDNSNAYIELGLKMTRTCQAVAFNTEGLLAVGLDRVRMDQCLHIWDVNRISTMNKSTKGFSTDMAGFSDPAYRLEPSVSVSSVKFFEDNPKTLVVGIKAQGLRIHDLREAGSGVVTFQTKCNNNLAIDYADQNYFASSALDQPGIMIWDRRATSRPVASHSYLGAVDEDELPWGGALRLDRVVDSDDDPTLSESKHSIVRSLRYCRDHRGLLAVLSRTGQLKVLKTNKELTSRDMALEGSPELLEVHKSYDLDVQYGDSGKKNDRIVSFDWVTLDSPVLQPRLVVLRANGTFEILEQPSYTSDYLYKLTPWQAPHRGLEEDGPYHSVMEFEPSQCSDMLGPLFVEQALSDIPIFGPDKIDVQSIVEKTLQARHSAAHLNSRLVGNADQSPSSSDKSKTVAERMRALRSDLKDKARDTETNGAEGSSLEESISSLAQLSLSREGPVSCRHMHESLLSLPLKAHNLSTEAQYAEDAAQDGGMKLSPLDLSYMGVCTIWCNDLGQKPSSRLPEASPMPEITLWEKCIGSICKRRKLPKYEGTHTKKPFHRQLCLDICEWGDTAAHEARGATHDPGQDYPTTTHTMAAARALFKGETQEAIRILRTASVTHPELLFVSLALQLIGKSDNKLNKEQLDFDEAVASKTDPYLRAISSLIATGDWFAIANQKSLPLSDRAYVAVRNFNDDQLTKWLHEQVSMAVETGDIEGIVLTGITDSLVDIFAKYVQKFNDFQTATLVMSICAPRYIDDYRCLAWRNAYRAYLQRHKAFLQRTKFEVESTKKSKRGGRPTIKPPSRQIALRCVYCDAETTLAGQGGAGSGPPPGAPDSRNPLMATSINAGISCPNCGRHLPRCVVCLEVVGVPRSDRPEHNGEPEIWMAANFPTFCLKCEHVLHLDHARMWFTRHVECPVPECRCRCNFRANPELNYH</sequence>
<feature type="region of interest" description="Disordered" evidence="4">
    <location>
        <begin position="465"/>
        <end position="514"/>
    </location>
</feature>